<keyword evidence="2" id="KW-0547">Nucleotide-binding</keyword>
<dbReference type="EMBL" id="PCYM01000001">
    <property type="protein sequence ID" value="PIR48002.1"/>
    <property type="molecule type" value="Genomic_DNA"/>
</dbReference>
<dbReference type="SUPFAM" id="SSF53098">
    <property type="entry name" value="Ribonuclease H-like"/>
    <property type="match status" value="1"/>
</dbReference>
<comment type="caution">
    <text evidence="2">The sequence shown here is derived from an EMBL/GenBank/DDBJ whole genome shotgun (WGS) entry which is preliminary data.</text>
</comment>
<feature type="domain" description="YprB ribonuclease H-like" evidence="1">
    <location>
        <begin position="42"/>
        <end position="187"/>
    </location>
</feature>
<dbReference type="GO" id="GO:0004386">
    <property type="term" value="F:helicase activity"/>
    <property type="evidence" value="ECO:0007669"/>
    <property type="project" value="UniProtKB-KW"/>
</dbReference>
<name>A0A2H0RN82_9BACT</name>
<dbReference type="InterPro" id="IPR012337">
    <property type="entry name" value="RNaseH-like_sf"/>
</dbReference>
<evidence type="ECO:0000313" key="3">
    <source>
        <dbReference type="Proteomes" id="UP000230084"/>
    </source>
</evidence>
<gene>
    <name evidence="2" type="ORF">COV06_01220</name>
</gene>
<organism evidence="2 3">
    <name type="scientific">Candidatus Uhrbacteria bacterium CG10_big_fil_rev_8_21_14_0_10_50_16</name>
    <dbReference type="NCBI Taxonomy" id="1975039"/>
    <lineage>
        <taxon>Bacteria</taxon>
        <taxon>Candidatus Uhriibacteriota</taxon>
    </lineage>
</organism>
<dbReference type="Pfam" id="PF13482">
    <property type="entry name" value="RNase_H_2"/>
    <property type="match status" value="1"/>
</dbReference>
<keyword evidence="2" id="KW-0378">Hydrolase</keyword>
<dbReference type="Gene3D" id="3.30.420.10">
    <property type="entry name" value="Ribonuclease H-like superfamily/Ribonuclease H"/>
    <property type="match status" value="1"/>
</dbReference>
<reference evidence="2 3" key="1">
    <citation type="submission" date="2017-09" db="EMBL/GenBank/DDBJ databases">
        <title>Depth-based differentiation of microbial function through sediment-hosted aquifers and enrichment of novel symbionts in the deep terrestrial subsurface.</title>
        <authorList>
            <person name="Probst A.J."/>
            <person name="Ladd B."/>
            <person name="Jarett J.K."/>
            <person name="Geller-Mcgrath D.E."/>
            <person name="Sieber C.M."/>
            <person name="Emerson J.B."/>
            <person name="Anantharaman K."/>
            <person name="Thomas B.C."/>
            <person name="Malmstrom R."/>
            <person name="Stieglmeier M."/>
            <person name="Klingl A."/>
            <person name="Woyke T."/>
            <person name="Ryan C.M."/>
            <person name="Banfield J.F."/>
        </authorList>
    </citation>
    <scope>NUCLEOTIDE SEQUENCE [LARGE SCALE GENOMIC DNA]</scope>
    <source>
        <strain evidence="2">CG10_big_fil_rev_8_21_14_0_10_50_16</strain>
    </source>
</reference>
<sequence length="227" mass="26054">MSIQPVFADFVKGSLRLEIKSICYNRVLARPPLLSMSKEIVLDIETQNTFEDVGGWHHDKLRISLVGVYFFETDSYEYFLEPDLPKLWPRLEQADRIIGYNQKGFDNPVMNNYYAGDLNQIPQLDLLEKIHQTLGYRVKLDDVAKSTLGMGKSGHGLQAVEFWKEGKIQELADYCLQDVRVTKEIYEFAREHGHVLFEDRMGQVHEIAFSVAPEVELAASINLSMPL</sequence>
<proteinExistence type="predicted"/>
<keyword evidence="2" id="KW-0067">ATP-binding</keyword>
<dbReference type="AlphaFoldDB" id="A0A2H0RN82"/>
<dbReference type="GO" id="GO:0003676">
    <property type="term" value="F:nucleic acid binding"/>
    <property type="evidence" value="ECO:0007669"/>
    <property type="project" value="InterPro"/>
</dbReference>
<dbReference type="Proteomes" id="UP000230084">
    <property type="component" value="Unassembled WGS sequence"/>
</dbReference>
<accession>A0A2H0RN82</accession>
<evidence type="ECO:0000313" key="2">
    <source>
        <dbReference type="EMBL" id="PIR48002.1"/>
    </source>
</evidence>
<keyword evidence="2" id="KW-0347">Helicase</keyword>
<dbReference type="InterPro" id="IPR038720">
    <property type="entry name" value="YprB_RNase_H-like_dom"/>
</dbReference>
<evidence type="ECO:0000259" key="1">
    <source>
        <dbReference type="Pfam" id="PF13482"/>
    </source>
</evidence>
<protein>
    <submittedName>
        <fullName evidence="2">Helicase</fullName>
    </submittedName>
</protein>
<dbReference type="InterPro" id="IPR036397">
    <property type="entry name" value="RNaseH_sf"/>
</dbReference>